<gene>
    <name evidence="1" type="ORF">SDC9_179471</name>
</gene>
<organism evidence="1">
    <name type="scientific">bioreactor metagenome</name>
    <dbReference type="NCBI Taxonomy" id="1076179"/>
    <lineage>
        <taxon>unclassified sequences</taxon>
        <taxon>metagenomes</taxon>
        <taxon>ecological metagenomes</taxon>
    </lineage>
</organism>
<protein>
    <recommendedName>
        <fullName evidence="2">Competence protein A</fullName>
    </recommendedName>
</protein>
<dbReference type="AlphaFoldDB" id="A0A645H0J8"/>
<dbReference type="EMBL" id="VSSQ01083773">
    <property type="protein sequence ID" value="MPN31996.1"/>
    <property type="molecule type" value="Genomic_DNA"/>
</dbReference>
<comment type="caution">
    <text evidence="1">The sequence shown here is derived from an EMBL/GenBank/DDBJ whole genome shotgun (WGS) entry which is preliminary data.</text>
</comment>
<sequence>MFRAAAGPVPAMPGSFVTVFPDREVTNIVLGFKDNGILYRTAQVELPDTLAPETSEDVLLPLVREVTNTVMFARNQYRETSCGTIAVSGWMQESEPLRTALSSAGGIPVVAVDPWDAWGIPGKPENASLWLGVLGLALRDLS</sequence>
<reference evidence="1" key="1">
    <citation type="submission" date="2019-08" db="EMBL/GenBank/DDBJ databases">
        <authorList>
            <person name="Kucharzyk K."/>
            <person name="Murdoch R.W."/>
            <person name="Higgins S."/>
            <person name="Loffler F."/>
        </authorList>
    </citation>
    <scope>NUCLEOTIDE SEQUENCE</scope>
</reference>
<evidence type="ECO:0008006" key="2">
    <source>
        <dbReference type="Google" id="ProtNLM"/>
    </source>
</evidence>
<name>A0A645H0J8_9ZZZZ</name>
<proteinExistence type="predicted"/>
<evidence type="ECO:0000313" key="1">
    <source>
        <dbReference type="EMBL" id="MPN31996.1"/>
    </source>
</evidence>
<accession>A0A645H0J8</accession>